<dbReference type="PROSITE" id="PS50893">
    <property type="entry name" value="ABC_TRANSPORTER_2"/>
    <property type="match status" value="1"/>
</dbReference>
<dbReference type="InterPro" id="IPR050095">
    <property type="entry name" value="ECF_ABC_transporter_ATP-bd"/>
</dbReference>
<evidence type="ECO:0000256" key="3">
    <source>
        <dbReference type="ARBA" id="ARBA00022840"/>
    </source>
</evidence>
<proteinExistence type="predicted"/>
<dbReference type="PANTHER" id="PTHR43553">
    <property type="entry name" value="HEAVY METAL TRANSPORTER"/>
    <property type="match status" value="1"/>
</dbReference>
<keyword evidence="3" id="KW-0067">ATP-binding</keyword>
<reference evidence="5 6" key="1">
    <citation type="journal article" date="2013" name="ISME J.">
        <title>Comparative genomics of pathogenic lineages of Vibrio nigripulchritudo identifies virulence-associated traits.</title>
        <authorList>
            <person name="Goudenege D."/>
            <person name="Labreuche Y."/>
            <person name="Krin E."/>
            <person name="Ansquer D."/>
            <person name="Mangenot S."/>
            <person name="Calteau A."/>
            <person name="Medigue C."/>
            <person name="Mazel D."/>
            <person name="Polz M.F."/>
            <person name="Le Roux F."/>
        </authorList>
    </citation>
    <scope>NUCLEOTIDE SEQUENCE [LARGE SCALE GENOMIC DNA]</scope>
    <source>
        <strain evidence="5 6">SOn1</strain>
    </source>
</reference>
<name>A0AAV2VM64_9VIBR</name>
<gene>
    <name evidence="5" type="ORF">VIBNISOn1_1540070</name>
</gene>
<dbReference type="GO" id="GO:0043190">
    <property type="term" value="C:ATP-binding cassette (ABC) transporter complex"/>
    <property type="evidence" value="ECO:0007669"/>
    <property type="project" value="TreeGrafter"/>
</dbReference>
<dbReference type="InterPro" id="IPR015856">
    <property type="entry name" value="ABC_transpr_CbiO/EcfA_su"/>
</dbReference>
<comment type="caution">
    <text evidence="5">The sequence shown here is derived from an EMBL/GenBank/DDBJ whole genome shotgun (WGS) entry which is preliminary data.</text>
</comment>
<dbReference type="GO" id="GO:0005524">
    <property type="term" value="F:ATP binding"/>
    <property type="evidence" value="ECO:0007669"/>
    <property type="project" value="UniProtKB-KW"/>
</dbReference>
<dbReference type="InterPro" id="IPR003593">
    <property type="entry name" value="AAA+_ATPase"/>
</dbReference>
<keyword evidence="2" id="KW-0547">Nucleotide-binding</keyword>
<evidence type="ECO:0000259" key="4">
    <source>
        <dbReference type="PROSITE" id="PS50893"/>
    </source>
</evidence>
<organism evidence="5 6">
    <name type="scientific">Vibrio nigripulchritudo SOn1</name>
    <dbReference type="NCBI Taxonomy" id="1238450"/>
    <lineage>
        <taxon>Bacteria</taxon>
        <taxon>Pseudomonadati</taxon>
        <taxon>Pseudomonadota</taxon>
        <taxon>Gammaproteobacteria</taxon>
        <taxon>Vibrionales</taxon>
        <taxon>Vibrionaceae</taxon>
        <taxon>Vibrio</taxon>
    </lineage>
</organism>
<dbReference type="SMART" id="SM00382">
    <property type="entry name" value="AAA"/>
    <property type="match status" value="1"/>
</dbReference>
<dbReference type="GO" id="GO:0016887">
    <property type="term" value="F:ATP hydrolysis activity"/>
    <property type="evidence" value="ECO:0007669"/>
    <property type="project" value="InterPro"/>
</dbReference>
<evidence type="ECO:0000256" key="1">
    <source>
        <dbReference type="ARBA" id="ARBA00022448"/>
    </source>
</evidence>
<evidence type="ECO:0000313" key="6">
    <source>
        <dbReference type="Proteomes" id="UP000018211"/>
    </source>
</evidence>
<evidence type="ECO:0000256" key="2">
    <source>
        <dbReference type="ARBA" id="ARBA00022741"/>
    </source>
</evidence>
<protein>
    <submittedName>
        <fullName evidence="5">ABC-type cobalt transport system,ATPase component</fullName>
    </submittedName>
</protein>
<dbReference type="AlphaFoldDB" id="A0AAV2VM64"/>
<dbReference type="EMBL" id="CAOF01000062">
    <property type="protein sequence ID" value="CCO45702.1"/>
    <property type="molecule type" value="Genomic_DNA"/>
</dbReference>
<dbReference type="Gene3D" id="3.40.50.300">
    <property type="entry name" value="P-loop containing nucleotide triphosphate hydrolases"/>
    <property type="match status" value="1"/>
</dbReference>
<dbReference type="InterPro" id="IPR027417">
    <property type="entry name" value="P-loop_NTPase"/>
</dbReference>
<dbReference type="GO" id="GO:0042626">
    <property type="term" value="F:ATPase-coupled transmembrane transporter activity"/>
    <property type="evidence" value="ECO:0007669"/>
    <property type="project" value="TreeGrafter"/>
</dbReference>
<dbReference type="RefSeq" id="WP_022611089.1">
    <property type="nucleotide sequence ID" value="NZ_LK391965.1"/>
</dbReference>
<dbReference type="InterPro" id="IPR003439">
    <property type="entry name" value="ABC_transporter-like_ATP-bd"/>
</dbReference>
<dbReference type="SUPFAM" id="SSF52540">
    <property type="entry name" value="P-loop containing nucleoside triphosphate hydrolases"/>
    <property type="match status" value="1"/>
</dbReference>
<dbReference type="CDD" id="cd03225">
    <property type="entry name" value="ABC_cobalt_CbiO_domain1"/>
    <property type="match status" value="1"/>
</dbReference>
<feature type="domain" description="ABC transporter" evidence="4">
    <location>
        <begin position="18"/>
        <end position="244"/>
    </location>
</feature>
<dbReference type="Proteomes" id="UP000018211">
    <property type="component" value="Unassembled WGS sequence"/>
</dbReference>
<dbReference type="Pfam" id="PF00005">
    <property type="entry name" value="ABC_tran"/>
    <property type="match status" value="1"/>
</dbReference>
<sequence length="253" mass="28126">MSTLHTPEQEKLSKISEIRLENVSLQIQGKTVLDNLSFDVRVRRLGVIGRNGSGKSTLSRVLSGLIEANSGEVRVAQIDPFKDRKGALTEIGILFQNPDHQIIFPTVIEEISFGLRQLGQSKNEADDNARSVLAEFGKTHWANVHTSALSQGQKHLVCLMAVVAMQPNLIILDEPFAGLDIPTKKQLQRYLDSFSGSLIHISHDPADIEHYDQVLWIESGKLSELDTPEIVLPKYLAEMERLGESDDISNLSH</sequence>
<evidence type="ECO:0000313" key="5">
    <source>
        <dbReference type="EMBL" id="CCO45702.1"/>
    </source>
</evidence>
<accession>A0AAV2VM64</accession>
<keyword evidence="1" id="KW-0813">Transport</keyword>